<dbReference type="InterPro" id="IPR050807">
    <property type="entry name" value="TransReg_Diox_bact_type"/>
</dbReference>
<dbReference type="Gene3D" id="1.10.260.40">
    <property type="entry name" value="lambda repressor-like DNA-binding domains"/>
    <property type="match status" value="1"/>
</dbReference>
<sequence length="107" mass="12167">MATKLGHKIHKLRSTKGLTLEALAQAGGLSKSYLWELENRESQRPSAEKLQGIADVLDVDVSYLVDDTVDEPQAIHADREFFRNFSKLADKDKEQLRRILETFKPAK</sequence>
<protein>
    <submittedName>
        <fullName evidence="3">HTH-type transcriptional regulator SinR</fullName>
    </submittedName>
</protein>
<accession>A0A1J5PEB5</accession>
<comment type="caution">
    <text evidence="3">The sequence shown here is derived from an EMBL/GenBank/DDBJ whole genome shotgun (WGS) entry which is preliminary data.</text>
</comment>
<dbReference type="CDD" id="cd00093">
    <property type="entry name" value="HTH_XRE"/>
    <property type="match status" value="1"/>
</dbReference>
<gene>
    <name evidence="3" type="primary">sinR_6</name>
    <name evidence="3" type="ORF">GALL_522920</name>
</gene>
<organism evidence="3">
    <name type="scientific">mine drainage metagenome</name>
    <dbReference type="NCBI Taxonomy" id="410659"/>
    <lineage>
        <taxon>unclassified sequences</taxon>
        <taxon>metagenomes</taxon>
        <taxon>ecological metagenomes</taxon>
    </lineage>
</organism>
<dbReference type="Pfam" id="PF13560">
    <property type="entry name" value="HTH_31"/>
    <property type="match status" value="1"/>
</dbReference>
<evidence type="ECO:0000259" key="2">
    <source>
        <dbReference type="PROSITE" id="PS50943"/>
    </source>
</evidence>
<proteinExistence type="predicted"/>
<dbReference type="SMART" id="SM00530">
    <property type="entry name" value="HTH_XRE"/>
    <property type="match status" value="1"/>
</dbReference>
<feature type="domain" description="HTH cro/C1-type" evidence="2">
    <location>
        <begin position="9"/>
        <end position="64"/>
    </location>
</feature>
<evidence type="ECO:0000256" key="1">
    <source>
        <dbReference type="ARBA" id="ARBA00023125"/>
    </source>
</evidence>
<dbReference type="GO" id="GO:0003677">
    <property type="term" value="F:DNA binding"/>
    <property type="evidence" value="ECO:0007669"/>
    <property type="project" value="UniProtKB-KW"/>
</dbReference>
<dbReference type="SUPFAM" id="SSF47413">
    <property type="entry name" value="lambda repressor-like DNA-binding domains"/>
    <property type="match status" value="1"/>
</dbReference>
<dbReference type="InterPro" id="IPR001387">
    <property type="entry name" value="Cro/C1-type_HTH"/>
</dbReference>
<dbReference type="PROSITE" id="PS50943">
    <property type="entry name" value="HTH_CROC1"/>
    <property type="match status" value="1"/>
</dbReference>
<evidence type="ECO:0000313" key="3">
    <source>
        <dbReference type="EMBL" id="OIQ66143.1"/>
    </source>
</evidence>
<dbReference type="PANTHER" id="PTHR46797:SF1">
    <property type="entry name" value="METHYLPHOSPHONATE SYNTHASE"/>
    <property type="match status" value="1"/>
</dbReference>
<dbReference type="GO" id="GO:0005829">
    <property type="term" value="C:cytosol"/>
    <property type="evidence" value="ECO:0007669"/>
    <property type="project" value="TreeGrafter"/>
</dbReference>
<reference evidence="3" key="1">
    <citation type="submission" date="2016-10" db="EMBL/GenBank/DDBJ databases">
        <title>Sequence of Gallionella enrichment culture.</title>
        <authorList>
            <person name="Poehlein A."/>
            <person name="Muehling M."/>
            <person name="Daniel R."/>
        </authorList>
    </citation>
    <scope>NUCLEOTIDE SEQUENCE</scope>
</reference>
<dbReference type="InterPro" id="IPR010982">
    <property type="entry name" value="Lambda_DNA-bd_dom_sf"/>
</dbReference>
<keyword evidence="1" id="KW-0238">DNA-binding</keyword>
<dbReference type="EMBL" id="MLJW01006807">
    <property type="protein sequence ID" value="OIQ66143.1"/>
    <property type="molecule type" value="Genomic_DNA"/>
</dbReference>
<dbReference type="PANTHER" id="PTHR46797">
    <property type="entry name" value="HTH-TYPE TRANSCRIPTIONAL REGULATOR"/>
    <property type="match status" value="1"/>
</dbReference>
<name>A0A1J5PEB5_9ZZZZ</name>
<dbReference type="AlphaFoldDB" id="A0A1J5PEB5"/>
<dbReference type="GO" id="GO:0003700">
    <property type="term" value="F:DNA-binding transcription factor activity"/>
    <property type="evidence" value="ECO:0007669"/>
    <property type="project" value="TreeGrafter"/>
</dbReference>